<evidence type="ECO:0000313" key="10">
    <source>
        <dbReference type="EMBL" id="GGF70126.1"/>
    </source>
</evidence>
<reference evidence="10" key="2">
    <citation type="submission" date="2020-09" db="EMBL/GenBank/DDBJ databases">
        <authorList>
            <person name="Sun Q."/>
            <person name="Zhou Y."/>
        </authorList>
    </citation>
    <scope>NUCLEOTIDE SEQUENCE</scope>
    <source>
        <strain evidence="10">CGMCC 1.15254</strain>
    </source>
</reference>
<feature type="transmembrane region" description="Helical" evidence="7">
    <location>
        <begin position="279"/>
        <end position="304"/>
    </location>
</feature>
<evidence type="ECO:0000259" key="8">
    <source>
        <dbReference type="PROSITE" id="PS50893"/>
    </source>
</evidence>
<evidence type="ECO:0000256" key="5">
    <source>
        <dbReference type="ARBA" id="ARBA00022989"/>
    </source>
</evidence>
<keyword evidence="11" id="KW-1185">Reference proteome</keyword>
<gene>
    <name evidence="10" type="ORF">GCM10011332_25150</name>
</gene>
<proteinExistence type="predicted"/>
<comment type="subcellular location">
    <subcellularLocation>
        <location evidence="1">Cell membrane</location>
        <topology evidence="1">Multi-pass membrane protein</topology>
    </subcellularLocation>
</comment>
<dbReference type="SMART" id="SM00382">
    <property type="entry name" value="AAA"/>
    <property type="match status" value="1"/>
</dbReference>
<dbReference type="Gene3D" id="3.40.50.300">
    <property type="entry name" value="P-loop containing nucleotide triphosphate hydrolases"/>
    <property type="match status" value="1"/>
</dbReference>
<dbReference type="InterPro" id="IPR036640">
    <property type="entry name" value="ABC1_TM_sf"/>
</dbReference>
<dbReference type="EMBL" id="BMHV01000019">
    <property type="protein sequence ID" value="GGF70126.1"/>
    <property type="molecule type" value="Genomic_DNA"/>
</dbReference>
<name>A0A917C4E0_9PROT</name>
<dbReference type="Proteomes" id="UP000632498">
    <property type="component" value="Unassembled WGS sequence"/>
</dbReference>
<evidence type="ECO:0000256" key="2">
    <source>
        <dbReference type="ARBA" id="ARBA00022692"/>
    </source>
</evidence>
<feature type="transmembrane region" description="Helical" evidence="7">
    <location>
        <begin position="168"/>
        <end position="194"/>
    </location>
</feature>
<dbReference type="Pfam" id="PF00664">
    <property type="entry name" value="ABC_membrane"/>
    <property type="match status" value="1"/>
</dbReference>
<dbReference type="Gene3D" id="1.20.1560.10">
    <property type="entry name" value="ABC transporter type 1, transmembrane domain"/>
    <property type="match status" value="1"/>
</dbReference>
<dbReference type="InterPro" id="IPR027417">
    <property type="entry name" value="P-loop_NTPase"/>
</dbReference>
<dbReference type="SUPFAM" id="SSF90123">
    <property type="entry name" value="ABC transporter transmembrane region"/>
    <property type="match status" value="1"/>
</dbReference>
<evidence type="ECO:0000256" key="3">
    <source>
        <dbReference type="ARBA" id="ARBA00022741"/>
    </source>
</evidence>
<dbReference type="GO" id="GO:0005524">
    <property type="term" value="F:ATP binding"/>
    <property type="evidence" value="ECO:0007669"/>
    <property type="project" value="UniProtKB-KW"/>
</dbReference>
<accession>A0A917C4E0</accession>
<evidence type="ECO:0000313" key="11">
    <source>
        <dbReference type="Proteomes" id="UP000632498"/>
    </source>
</evidence>
<dbReference type="Pfam" id="PF00005">
    <property type="entry name" value="ABC_tran"/>
    <property type="match status" value="1"/>
</dbReference>
<sequence length="727" mass="81533">MGHVVLHQPPPQNLSRLWRKALFNYTGAEELEPVLQSLLSLLEAIDWKGSPHRLIEAMPYDAGQMTIYDLRDILMRLGFKTIRLKTRHDKLSLRLCPCILHAKGRYYIVRADGRKIVAHDPVSSEDKPVRSVRGGTFYVIEKIDREKADDVDRSALWFRNLFLQFQPLIAKSFIVSFFINLMALTIPLAVMMIYDQVIAKESKVTLLYVASGVGLALGFELLLRIMRSKEQAYIGARFDYLVSTKVFEQILHLPPVFTERAPVGGQVSRIRSFESLREIFTGSLANTLLDLPFVLLFVAVIGFIAGPMVAVPMVLATIYAIFGAVIMPEIRARSKMSAEVRSARYTFLVEMLWQMRQVKQRCSEERWLKRFRELSGDAAWANMQVTRLQGNVQNIAQSLMMAAGVATLVFGVYGVMNGVISLGALVATMMLVWRILSPLQALFNVSNRIEQMQNGVRQLKSILRFAPEQEPGDTPHANVEYKGAIEFNRVSMRYKSDANPAMLGVSFKVQPGEMIAVTGHSGSGKTTLAKLILGLYRPQAGSVTLDGVDIRQLRPITLRQTLAYVPQSNHVFPGNIYENLTLADPTASFAQVRKACRQAGILDTIEALPRGFETEFKEGLQTQIPQSFLRKIALGRAFLRKAPVLILDEPAGSMDEKDEAVFIEALKRVRGKQTIIMITQRPSHMRMCDRLLVLKEGQIDMNGNPEEVLAKMFAKPQPNPKPQGTAA</sequence>
<dbReference type="InterPro" id="IPR011527">
    <property type="entry name" value="ABC1_TM_dom"/>
</dbReference>
<dbReference type="GO" id="GO:0005886">
    <property type="term" value="C:plasma membrane"/>
    <property type="evidence" value="ECO:0007669"/>
    <property type="project" value="UniProtKB-SubCell"/>
</dbReference>
<evidence type="ECO:0000256" key="1">
    <source>
        <dbReference type="ARBA" id="ARBA00004651"/>
    </source>
</evidence>
<keyword evidence="3" id="KW-0547">Nucleotide-binding</keyword>
<dbReference type="InterPro" id="IPR003593">
    <property type="entry name" value="AAA+_ATPase"/>
</dbReference>
<dbReference type="GO" id="GO:0016887">
    <property type="term" value="F:ATP hydrolysis activity"/>
    <property type="evidence" value="ECO:0007669"/>
    <property type="project" value="InterPro"/>
</dbReference>
<dbReference type="PANTHER" id="PTHR24221:SF248">
    <property type="entry name" value="ABC TRANSPORTER TRANSMEMBRANE REGION"/>
    <property type="match status" value="1"/>
</dbReference>
<dbReference type="PROSITE" id="PS50893">
    <property type="entry name" value="ABC_TRANSPORTER_2"/>
    <property type="match status" value="1"/>
</dbReference>
<dbReference type="AlphaFoldDB" id="A0A917C4E0"/>
<evidence type="ECO:0000256" key="7">
    <source>
        <dbReference type="SAM" id="Phobius"/>
    </source>
</evidence>
<organism evidence="10 11">
    <name type="scientific">Terasakiella brassicae</name>
    <dbReference type="NCBI Taxonomy" id="1634917"/>
    <lineage>
        <taxon>Bacteria</taxon>
        <taxon>Pseudomonadati</taxon>
        <taxon>Pseudomonadota</taxon>
        <taxon>Alphaproteobacteria</taxon>
        <taxon>Rhodospirillales</taxon>
        <taxon>Terasakiellaceae</taxon>
        <taxon>Terasakiella</taxon>
    </lineage>
</organism>
<dbReference type="InterPro" id="IPR003439">
    <property type="entry name" value="ABC_transporter-like_ATP-bd"/>
</dbReference>
<dbReference type="GO" id="GO:0140359">
    <property type="term" value="F:ABC-type transporter activity"/>
    <property type="evidence" value="ECO:0007669"/>
    <property type="project" value="InterPro"/>
</dbReference>
<dbReference type="SUPFAM" id="SSF52540">
    <property type="entry name" value="P-loop containing nucleoside triphosphate hydrolases"/>
    <property type="match status" value="1"/>
</dbReference>
<reference evidence="10" key="1">
    <citation type="journal article" date="2014" name="Int. J. Syst. Evol. Microbiol.">
        <title>Complete genome sequence of Corynebacterium casei LMG S-19264T (=DSM 44701T), isolated from a smear-ripened cheese.</title>
        <authorList>
            <consortium name="US DOE Joint Genome Institute (JGI-PGF)"/>
            <person name="Walter F."/>
            <person name="Albersmeier A."/>
            <person name="Kalinowski J."/>
            <person name="Ruckert C."/>
        </authorList>
    </citation>
    <scope>NUCLEOTIDE SEQUENCE</scope>
    <source>
        <strain evidence="10">CGMCC 1.15254</strain>
    </source>
</reference>
<dbReference type="PROSITE" id="PS50929">
    <property type="entry name" value="ABC_TM1F"/>
    <property type="match status" value="1"/>
</dbReference>
<keyword evidence="2 7" id="KW-0812">Transmembrane</keyword>
<dbReference type="RefSeq" id="WP_188665809.1">
    <property type="nucleotide sequence ID" value="NZ_BMHV01000019.1"/>
</dbReference>
<evidence type="ECO:0000256" key="4">
    <source>
        <dbReference type="ARBA" id="ARBA00022840"/>
    </source>
</evidence>
<feature type="transmembrane region" description="Helical" evidence="7">
    <location>
        <begin position="206"/>
        <end position="223"/>
    </location>
</feature>
<feature type="transmembrane region" description="Helical" evidence="7">
    <location>
        <begin position="310"/>
        <end position="327"/>
    </location>
</feature>
<dbReference type="GO" id="GO:0034040">
    <property type="term" value="F:ATPase-coupled lipid transmembrane transporter activity"/>
    <property type="evidence" value="ECO:0007669"/>
    <property type="project" value="TreeGrafter"/>
</dbReference>
<protein>
    <submittedName>
        <fullName evidence="10">ABC transporter</fullName>
    </submittedName>
</protein>
<comment type="caution">
    <text evidence="10">The sequence shown here is derived from an EMBL/GenBank/DDBJ whole genome shotgun (WGS) entry which is preliminary data.</text>
</comment>
<evidence type="ECO:0000256" key="6">
    <source>
        <dbReference type="ARBA" id="ARBA00023136"/>
    </source>
</evidence>
<keyword evidence="5 7" id="KW-1133">Transmembrane helix</keyword>
<evidence type="ECO:0000259" key="9">
    <source>
        <dbReference type="PROSITE" id="PS50929"/>
    </source>
</evidence>
<feature type="domain" description="ABC transmembrane type-1" evidence="9">
    <location>
        <begin position="172"/>
        <end position="451"/>
    </location>
</feature>
<dbReference type="InterPro" id="IPR039421">
    <property type="entry name" value="Type_1_exporter"/>
</dbReference>
<dbReference type="Gene3D" id="3.90.70.10">
    <property type="entry name" value="Cysteine proteinases"/>
    <property type="match status" value="1"/>
</dbReference>
<keyword evidence="4" id="KW-0067">ATP-binding</keyword>
<keyword evidence="6 7" id="KW-0472">Membrane</keyword>
<dbReference type="PANTHER" id="PTHR24221">
    <property type="entry name" value="ATP-BINDING CASSETTE SUB-FAMILY B"/>
    <property type="match status" value="1"/>
</dbReference>
<feature type="domain" description="ABC transporter" evidence="8">
    <location>
        <begin position="485"/>
        <end position="721"/>
    </location>
</feature>